<evidence type="ECO:0000259" key="9">
    <source>
        <dbReference type="Pfam" id="PF13231"/>
    </source>
</evidence>
<dbReference type="InterPro" id="IPR038731">
    <property type="entry name" value="RgtA/B/C-like"/>
</dbReference>
<keyword evidence="3" id="KW-0328">Glycosyltransferase</keyword>
<feature type="transmembrane region" description="Helical" evidence="8">
    <location>
        <begin position="15"/>
        <end position="33"/>
    </location>
</feature>
<feature type="domain" description="Glycosyltransferase RgtA/B/C/D-like" evidence="9">
    <location>
        <begin position="76"/>
        <end position="233"/>
    </location>
</feature>
<dbReference type="InterPro" id="IPR050297">
    <property type="entry name" value="LipidA_mod_glycosyltrf_83"/>
</dbReference>
<gene>
    <name evidence="10" type="ORF">GCM10011395_17270</name>
</gene>
<feature type="transmembrane region" description="Helical" evidence="8">
    <location>
        <begin position="395"/>
        <end position="414"/>
    </location>
</feature>
<evidence type="ECO:0000256" key="6">
    <source>
        <dbReference type="ARBA" id="ARBA00022989"/>
    </source>
</evidence>
<reference evidence="11" key="1">
    <citation type="journal article" date="2019" name="Int. J. Syst. Evol. Microbiol.">
        <title>The Global Catalogue of Microorganisms (GCM) 10K type strain sequencing project: providing services to taxonomists for standard genome sequencing and annotation.</title>
        <authorList>
            <consortium name="The Broad Institute Genomics Platform"/>
            <consortium name="The Broad Institute Genome Sequencing Center for Infectious Disease"/>
            <person name="Wu L."/>
            <person name="Ma J."/>
        </authorList>
    </citation>
    <scope>NUCLEOTIDE SEQUENCE [LARGE SCALE GENOMIC DNA]</scope>
    <source>
        <strain evidence="11">CGMCC 1.10106</strain>
    </source>
</reference>
<evidence type="ECO:0000256" key="4">
    <source>
        <dbReference type="ARBA" id="ARBA00022679"/>
    </source>
</evidence>
<dbReference type="Proteomes" id="UP000618591">
    <property type="component" value="Unassembled WGS sequence"/>
</dbReference>
<keyword evidence="11" id="KW-1185">Reference proteome</keyword>
<accession>A0ABQ1GNT9</accession>
<evidence type="ECO:0000256" key="2">
    <source>
        <dbReference type="ARBA" id="ARBA00022475"/>
    </source>
</evidence>
<protein>
    <recommendedName>
        <fullName evidence="9">Glycosyltransferase RgtA/B/C/D-like domain-containing protein</fullName>
    </recommendedName>
</protein>
<feature type="transmembrane region" description="Helical" evidence="8">
    <location>
        <begin position="373"/>
        <end position="389"/>
    </location>
</feature>
<feature type="transmembrane region" description="Helical" evidence="8">
    <location>
        <begin position="343"/>
        <end position="361"/>
    </location>
</feature>
<evidence type="ECO:0000256" key="5">
    <source>
        <dbReference type="ARBA" id="ARBA00022692"/>
    </source>
</evidence>
<evidence type="ECO:0000256" key="7">
    <source>
        <dbReference type="ARBA" id="ARBA00023136"/>
    </source>
</evidence>
<dbReference type="Pfam" id="PF13231">
    <property type="entry name" value="PMT_2"/>
    <property type="match status" value="1"/>
</dbReference>
<proteinExistence type="predicted"/>
<dbReference type="EMBL" id="BMDW01000008">
    <property type="protein sequence ID" value="GGA47514.1"/>
    <property type="molecule type" value="Genomic_DNA"/>
</dbReference>
<keyword evidence="7 8" id="KW-0472">Membrane</keyword>
<keyword evidence="5 8" id="KW-0812">Transmembrane</keyword>
<evidence type="ECO:0000313" key="11">
    <source>
        <dbReference type="Proteomes" id="UP000618591"/>
    </source>
</evidence>
<feature type="transmembrane region" description="Helical" evidence="8">
    <location>
        <begin position="92"/>
        <end position="115"/>
    </location>
</feature>
<dbReference type="PANTHER" id="PTHR33908">
    <property type="entry name" value="MANNOSYLTRANSFERASE YKCB-RELATED"/>
    <property type="match status" value="1"/>
</dbReference>
<evidence type="ECO:0000256" key="8">
    <source>
        <dbReference type="SAM" id="Phobius"/>
    </source>
</evidence>
<comment type="caution">
    <text evidence="10">The sequence shown here is derived from an EMBL/GenBank/DDBJ whole genome shotgun (WGS) entry which is preliminary data.</text>
</comment>
<evidence type="ECO:0000256" key="1">
    <source>
        <dbReference type="ARBA" id="ARBA00004651"/>
    </source>
</evidence>
<feature type="transmembrane region" description="Helical" evidence="8">
    <location>
        <begin position="121"/>
        <end position="138"/>
    </location>
</feature>
<organism evidence="10 11">
    <name type="scientific">Sphingomonas psychrolutea</name>
    <dbReference type="NCBI Taxonomy" id="1259676"/>
    <lineage>
        <taxon>Bacteria</taxon>
        <taxon>Pseudomonadati</taxon>
        <taxon>Pseudomonadota</taxon>
        <taxon>Alphaproteobacteria</taxon>
        <taxon>Sphingomonadales</taxon>
        <taxon>Sphingomonadaceae</taxon>
        <taxon>Sphingomonas</taxon>
    </lineage>
</organism>
<name>A0ABQ1GNT9_9SPHN</name>
<comment type="subcellular location">
    <subcellularLocation>
        <location evidence="1">Cell membrane</location>
        <topology evidence="1">Multi-pass membrane protein</topology>
    </subcellularLocation>
</comment>
<sequence length="429" mass="46591">MSAQERSLAAVKRRFALTMSVILVFAFAIRIAVRAASGSAFFWKNSYLFYYTLAHSLANGDGYSAANGHPTAFRVPFYPMFIAAATQGRHDFWALLIAQALVSTGTVACAAALAWRFFGRGAALTAAALAALYPYYVWHDTSLQETGLLTFLTAFATVLLFATQQSRSLTLAASTGFVLGLAILTRSIVLPFAVFAAAWLIVTEQSRHALGTRIATALICGAAIVATVSPWLIRNHGVTGHWTLSTEFGAAVYFGNNPHTFDFYPRQTIDLSAAAARAALTADDRSTIGAFRNDEVARGAWFQRRGMDYIMANPGRFLIGAIRKNLAAFGVLPSPRHDWKTDLIQGGAYGIILALALVGLWQTRSRWREFVPVYANFILFAGITSVLWAHSSHRAFLDVYLIVFAASALVAIVPKIRAAFPSARAPHPA</sequence>
<feature type="transmembrane region" description="Helical" evidence="8">
    <location>
        <begin position="214"/>
        <end position="233"/>
    </location>
</feature>
<feature type="transmembrane region" description="Helical" evidence="8">
    <location>
        <begin position="147"/>
        <end position="165"/>
    </location>
</feature>
<feature type="transmembrane region" description="Helical" evidence="8">
    <location>
        <begin position="177"/>
        <end position="202"/>
    </location>
</feature>
<evidence type="ECO:0000256" key="3">
    <source>
        <dbReference type="ARBA" id="ARBA00022676"/>
    </source>
</evidence>
<dbReference type="PANTHER" id="PTHR33908:SF11">
    <property type="entry name" value="MEMBRANE PROTEIN"/>
    <property type="match status" value="1"/>
</dbReference>
<keyword evidence="6 8" id="KW-1133">Transmembrane helix</keyword>
<keyword evidence="4" id="KW-0808">Transferase</keyword>
<keyword evidence="2" id="KW-1003">Cell membrane</keyword>
<evidence type="ECO:0000313" key="10">
    <source>
        <dbReference type="EMBL" id="GGA47514.1"/>
    </source>
</evidence>